<feature type="domain" description="Thyroglobulin type-1" evidence="17">
    <location>
        <begin position="1981"/>
        <end position="2046"/>
    </location>
</feature>
<dbReference type="SUPFAM" id="SSF100895">
    <property type="entry name" value="Kazal-type serine protease inhibitors"/>
    <property type="match status" value="1"/>
</dbReference>
<dbReference type="Gene3D" id="3.30.60.30">
    <property type="match status" value="1"/>
</dbReference>
<dbReference type="Pfam" id="PF00014">
    <property type="entry name" value="Kunitz_BPTI"/>
    <property type="match status" value="4"/>
</dbReference>
<dbReference type="Gene3D" id="4.10.75.10">
    <property type="entry name" value="Elafin-like"/>
    <property type="match status" value="2"/>
</dbReference>
<evidence type="ECO:0000256" key="3">
    <source>
        <dbReference type="ARBA" id="ARBA00007226"/>
    </source>
</evidence>
<evidence type="ECO:0000313" key="21">
    <source>
        <dbReference type="Proteomes" id="UP000275408"/>
    </source>
</evidence>
<dbReference type="InterPro" id="IPR051950">
    <property type="entry name" value="Dev_reg/Prot_inhib"/>
</dbReference>
<dbReference type="Pfam" id="PF00092">
    <property type="entry name" value="VWA"/>
    <property type="match status" value="1"/>
</dbReference>
<feature type="domain" description="Thyroglobulin type-1" evidence="17">
    <location>
        <begin position="2389"/>
        <end position="2451"/>
    </location>
</feature>
<feature type="domain" description="Thyroglobulin type-1" evidence="17">
    <location>
        <begin position="2248"/>
        <end position="2313"/>
    </location>
</feature>
<feature type="domain" description="Thyroglobulin type-1" evidence="17">
    <location>
        <begin position="2515"/>
        <end position="2575"/>
    </location>
</feature>
<dbReference type="SMART" id="SM00409">
    <property type="entry name" value="IG"/>
    <property type="match status" value="1"/>
</dbReference>
<feature type="disulfide bond" evidence="12">
    <location>
        <begin position="2423"/>
        <end position="2430"/>
    </location>
</feature>
<dbReference type="Gene3D" id="4.10.800.10">
    <property type="entry name" value="Thyroglobulin type-1"/>
    <property type="match status" value="23"/>
</dbReference>
<feature type="domain" description="Thyroglobulin type-1" evidence="17">
    <location>
        <begin position="2104"/>
        <end position="2171"/>
    </location>
</feature>
<keyword evidence="5" id="KW-0272">Extracellular matrix</keyword>
<dbReference type="PROSITE" id="PS50835">
    <property type="entry name" value="IG_LIKE"/>
    <property type="match status" value="1"/>
</dbReference>
<keyword evidence="6" id="KW-0646">Protease inhibitor</keyword>
<feature type="domain" description="BPTI/Kunitz inhibitor" evidence="15">
    <location>
        <begin position="1855"/>
        <end position="1907"/>
    </location>
</feature>
<dbReference type="InterPro" id="IPR002350">
    <property type="entry name" value="Kazal_dom"/>
</dbReference>
<evidence type="ECO:0000313" key="20">
    <source>
        <dbReference type="EMBL" id="RMX56239.1"/>
    </source>
</evidence>
<evidence type="ECO:0000259" key="19">
    <source>
        <dbReference type="PROSITE" id="PS51465"/>
    </source>
</evidence>
<feature type="disulfide bond" evidence="12">
    <location>
        <begin position="1468"/>
        <end position="1475"/>
    </location>
</feature>
<keyword evidence="11" id="KW-0166">Nematocyst</keyword>
<comment type="caution">
    <text evidence="20">The sequence shown here is derived from an EMBL/GenBank/DDBJ whole genome shotgun (WGS) entry which is preliminary data.</text>
</comment>
<feature type="domain" description="Thyroglobulin type-1" evidence="17">
    <location>
        <begin position="453"/>
        <end position="515"/>
    </location>
</feature>
<dbReference type="SUPFAM" id="SSF53300">
    <property type="entry name" value="vWA-like"/>
    <property type="match status" value="1"/>
</dbReference>
<dbReference type="SUPFAM" id="SSF57256">
    <property type="entry name" value="Elafin-like"/>
    <property type="match status" value="1"/>
</dbReference>
<dbReference type="SMART" id="SM00280">
    <property type="entry name" value="KAZAL"/>
    <property type="match status" value="1"/>
</dbReference>
<feature type="disulfide bond" evidence="12">
    <location>
        <begin position="530"/>
        <end position="549"/>
    </location>
</feature>
<feature type="disulfide bond" evidence="12">
    <location>
        <begin position="2285"/>
        <end position="2292"/>
    </location>
</feature>
<dbReference type="SMART" id="SM00211">
    <property type="entry name" value="TY"/>
    <property type="match status" value="23"/>
</dbReference>
<dbReference type="GO" id="GO:0042151">
    <property type="term" value="C:nematocyst"/>
    <property type="evidence" value="ECO:0007669"/>
    <property type="project" value="UniProtKB-SubCell"/>
</dbReference>
<dbReference type="InterPro" id="IPR036645">
    <property type="entry name" value="Elafin-like_sf"/>
</dbReference>
<evidence type="ECO:0000256" key="5">
    <source>
        <dbReference type="ARBA" id="ARBA00022530"/>
    </source>
</evidence>
<feature type="domain" description="Thyroglobulin type-1" evidence="17">
    <location>
        <begin position="735"/>
        <end position="800"/>
    </location>
</feature>
<dbReference type="InterPro" id="IPR013783">
    <property type="entry name" value="Ig-like_fold"/>
</dbReference>
<feature type="domain" description="Thyroglobulin type-1" evidence="17">
    <location>
        <begin position="1083"/>
        <end position="1156"/>
    </location>
</feature>
<comment type="subcellular location">
    <subcellularLocation>
        <location evidence="2">Nematocyst</location>
    </subcellularLocation>
    <subcellularLocation>
        <location evidence="1">Secreted</location>
        <location evidence="1">Extracellular space</location>
        <location evidence="1">Extracellular matrix</location>
    </subcellularLocation>
</comment>
<dbReference type="GO" id="GO:0005581">
    <property type="term" value="C:collagen trimer"/>
    <property type="evidence" value="ECO:0007669"/>
    <property type="project" value="UniProtKB-KW"/>
</dbReference>
<dbReference type="SMART" id="SM00327">
    <property type="entry name" value="VWA"/>
    <property type="match status" value="1"/>
</dbReference>
<feature type="domain" description="VWFA" evidence="14">
    <location>
        <begin position="1657"/>
        <end position="1841"/>
    </location>
</feature>
<dbReference type="InterPro" id="IPR036058">
    <property type="entry name" value="Kazal_dom_sf"/>
</dbReference>
<sequence>MSNASAADIEKKLNMFLLLFYLLVSIYDQSAGNREKTAHRLRRQIIKGGRCPLWTTIRNCSTLKQCNWDVDCSGAQRCCKSTCETRSCHEPILPIRPNEDACPKDEATMASNKENSDCRLTRTRFCFKRNCKRCCFHHSTCNPHRELLMSREACQKVLCSRRKCEYPGEVCRLDRYDSPRCSCQSKCPTPRPEESVCGTDGIPYKSYCELNRTACILGAKDITIYHYGSCKPNGVRLKVSAAHKSRQVLPAYEKGELRCRFDGDPLSITWKKVGLRGLPNRMIPEMDKLNIQDVDMRDGGMYKCQAYDGFLTVEAEISVIVNGPTPASNRSSMSRADCLQPRSTGYCKRHGVRWYFDGKDGVCRSFAYGGCGGNTNNFETQEACNSACSHAAGDICSLPKVEGLCKGFIPQWFYNSDRGRCEQFVYGGCGGNANKFNTKAACLMRCAANPSANTPCLRRQFEARRNKRLGVFVPRCLSDGRYAGVQCHGSICFCMDEEGDEVSGTRVSRHLPLNCTGTNQLPPVGDSTPCQKAQRKNSVVPFGSYLVRCKQDGSYEEVQCNGSSGFCWCVQKNGTELSGTKTRGPLLCPTLDIRLTHCQKKFLDNSRSLQPNVEIPRCRRDGKFQEVQCRGEMCYCVDADSGREVRDTEINTLVGEPRCGDAGRGLTRCQRMHREALRSLTMNTRVPQCKFDGSFEKIQCHGLSDECWCVDHQGIEIAGTRRMGPLQCAGVGKPLTPCQIEYQKYLRRSWQSFNRYAPRCSPDGAYEKVQCSGGVCYCVTPQGKEIPGTKTINLARQPNCTHTDANITPCERKRRDSIHYSKKFVPFCKPDGSWSEIQCELSSGSCWCVDSEGHEIIGSRSTSLKSCPNFDKLSPCRKRLVYWLKNPHPDEHLPWCRADGSFNHMQCYGSHCYCVNEKGNEIPGTKISVSAGRPVCTYSGGRVTSCQRKYREALLQSFRPTLVPRCKLDGRYEEVQCQGSTKECWCVNHDGNERPGTRTTKPLKCPIIGAQLSKCQRRYREYAKNPIPGQLIPRCRNDGSFESVQCRNLDCYCVDENGDPIVGTSLPARLGKPKCRLPGEDPLSSCQKQHKAALRFPATPSRFIPACKRDGRFEEIQCLRATGECWCVDASGKEMKGTRTTGYIICPSSAASLTSCQMEYQERLRNWLLPGPYIPQCSHQGQYEPMQCYESYCFCVNEHGVELVGSRVDKTEGKPNCNDGVSTLTVCQKQLQDYLRNPMPDGFEPHCSKTGAFQEIQCHGPFCFCVKRDGIEVPGTRQILVMGKPVCSKQGFSLTRCHKQLQEAINHSQDPDKFLPRCKYDGSYEEIQCHKATGKCWCVDRDGNTLPSKATNKNVTCPFTTDTKSSCWSRYQQNVRSSPAGSHIPWCKADGSFIPFQVQASQFFCVNRRGEELPGMSVDISLGKPDCRAATTHGFIATPCQRERARRTHLSSYVPRCRVDGTYDEVQCDVNNGQCWCVDRDGREINATRDEGVIRCPTKVSHFAKSVKRKPSNDPQMDLTFGTSCRDAVKMVASMKSSVMWGQASAGVWTKMEMNVLGQWRGDCLIVQETSLLVSVKEHEHLVWRGIHSLVRTFRTVNPTAVTMTYSVMLTLVFAGVLTRKGMKYWELRSGGVLVALDPHQVNIPLKLSIDNSNPIDLGILIDSSDSVAKKYWPKMLEFVSTIVDSFDISAGGTHVGLIVFSRDAEIPLYFNTLQGNNLTADNVKKFVSNLKYMEGWSRFDLAMSVAEDELFSGASGMRNGIPKILLVLTSSTQERNQGPTTPLSAASQGLRDRDVSMYVIGVGDKIEVPELLDLASDYRNVFVTSNFNTLLSSGVEVTAIMRNGTEAVSRNRICNLPSEPGQLGCLASITAHYFEASLGECQKFIYSGCGGNANNFPTYKKCMDNCKDVLPSCLAEQRRVFGLQVGHFVPKCKLSGRYESMQCYRKTGFCWCVDEYGKELHGTRVKGTPICSMADASRKLTPCLEERRKALGFSGVPSIGKFVPECNPDGEYAEVQCFGNTNFCWCSDKRGYEIHGTHRWGTPKCPSRVHRGICPFVSDPKKCPAEMSEQTCSQDSDCSEFSKCCYCGCVRRCTPILSDEPEVSDCALENEKSLSAACSHVQVSGRFHPKCKVDGSYEGCQCLESSGVCWCVDRDGNEIPGTRQTGKPNCTMPVSLTPCQKENKRAVTMRSRTVVGLIVPRCLSDGLFDPVQCNNNTGFCWCVDKHGSELVGTRQWGRPNCTDIAWLSPCQIQRRQALGLKSVPTVGVYVPECKADGGFEAVQCNMAAGYCWCVDDSGTEVKGSKVRGRPRCGKEKLCKKRFDEILSSFPATPLGLFVPKCLDDGGYRAIQCHNSTGYCWCVDDFGNELAGTRVRGQQNCSASTDQKFTLCQSRYNHASEINERGRPVPLCKTDGSFKTTQCNSVTGECWCVDVEGNEKPETRKVGDPNCESKDVETNCQLLPDPGPCEVFEPSWFFNKTSGVCAVFTYGGCKGNANRFTSYDECQADCHGRNLTFCELQREINTASSNGFIPRCKDNGDFEPLQCQRTLGECWCVDESGIELPDSRTGGTPDCSGIDGVVKEGKGYRRTTKQMKDDHCKVKIQLTTVTDPSEHCLHCLPKSIK</sequence>
<dbReference type="Pfam" id="PF00095">
    <property type="entry name" value="WAP"/>
    <property type="match status" value="2"/>
</dbReference>
<evidence type="ECO:0000256" key="10">
    <source>
        <dbReference type="ARBA" id="ARBA00023157"/>
    </source>
</evidence>
<feature type="domain" description="Ig-like" evidence="16">
    <location>
        <begin position="232"/>
        <end position="318"/>
    </location>
</feature>
<feature type="disulfide bond" evidence="12">
    <location>
        <begin position="977"/>
        <end position="984"/>
    </location>
</feature>
<evidence type="ECO:0000259" key="18">
    <source>
        <dbReference type="PROSITE" id="PS51390"/>
    </source>
</evidence>
<evidence type="ECO:0000259" key="16">
    <source>
        <dbReference type="PROSITE" id="PS50835"/>
    </source>
</evidence>
<comment type="similarity">
    <text evidence="3">Belongs to the venom Kunitz-type family. Sea anemone type 2 potassium channel toxin subfamily.</text>
</comment>
<dbReference type="InterPro" id="IPR036179">
    <property type="entry name" value="Ig-like_dom_sf"/>
</dbReference>
<feature type="disulfide bond" evidence="12">
    <location>
        <begin position="1944"/>
        <end position="1951"/>
    </location>
</feature>
<dbReference type="PROSITE" id="PS51162">
    <property type="entry name" value="THYROGLOBULIN_1_2"/>
    <property type="match status" value="23"/>
</dbReference>
<dbReference type="PROSITE" id="PS50279">
    <property type="entry name" value="BPTI_KUNITZ_2"/>
    <property type="match status" value="4"/>
</dbReference>
<feature type="chain" id="PRO_5017991521" evidence="13">
    <location>
        <begin position="33"/>
        <end position="2625"/>
    </location>
</feature>
<feature type="domain" description="Thyroglobulin type-1" evidence="17">
    <location>
        <begin position="1437"/>
        <end position="1496"/>
    </location>
</feature>
<feature type="disulfide bond" evidence="12">
    <location>
        <begin position="2214"/>
        <end position="2221"/>
    </location>
</feature>
<dbReference type="Gene3D" id="3.40.50.410">
    <property type="entry name" value="von Willebrand factor, type A domain"/>
    <property type="match status" value="1"/>
</dbReference>
<feature type="domain" description="Thyroglobulin type-1" evidence="17">
    <location>
        <begin position="1911"/>
        <end position="1972"/>
    </location>
</feature>
<feature type="domain" description="Thyroglobulin type-1" evidence="17">
    <location>
        <begin position="666"/>
        <end position="728"/>
    </location>
</feature>
<feature type="domain" description="Thyroglobulin type-1" evidence="17">
    <location>
        <begin position="1294"/>
        <end position="1367"/>
    </location>
</feature>
<feature type="domain" description="Thyroglobulin type-1" evidence="17">
    <location>
        <begin position="1368"/>
        <end position="1427"/>
    </location>
</feature>
<keyword evidence="13" id="KW-0732">Signal</keyword>
<dbReference type="Pfam" id="PF00086">
    <property type="entry name" value="Thyroglobulin_1"/>
    <property type="match status" value="23"/>
</dbReference>
<dbReference type="CDD" id="cd00096">
    <property type="entry name" value="Ig"/>
    <property type="match status" value="1"/>
</dbReference>
<dbReference type="SMART" id="SM00217">
    <property type="entry name" value="WAP"/>
    <property type="match status" value="2"/>
</dbReference>
<evidence type="ECO:0000256" key="6">
    <source>
        <dbReference type="ARBA" id="ARBA00022690"/>
    </source>
</evidence>
<keyword evidence="9" id="KW-0176">Collagen</keyword>
<dbReference type="PROSITE" id="PS50234">
    <property type="entry name" value="VWFA"/>
    <property type="match status" value="1"/>
</dbReference>
<feature type="signal peptide" evidence="13">
    <location>
        <begin position="1"/>
        <end position="32"/>
    </location>
</feature>
<accession>A0A3M6URL6</accession>
<dbReference type="Gene3D" id="4.10.410.10">
    <property type="entry name" value="Pancreatic trypsin inhibitor Kunitz domain"/>
    <property type="match status" value="4"/>
</dbReference>
<dbReference type="EMBL" id="RCHS01000878">
    <property type="protein sequence ID" value="RMX56239.1"/>
    <property type="molecule type" value="Genomic_DNA"/>
</dbReference>
<evidence type="ECO:0000256" key="13">
    <source>
        <dbReference type="SAM" id="SignalP"/>
    </source>
</evidence>
<keyword evidence="21" id="KW-1185">Reference proteome</keyword>
<dbReference type="GO" id="GO:0005615">
    <property type="term" value="C:extracellular space"/>
    <property type="evidence" value="ECO:0007669"/>
    <property type="project" value="TreeGrafter"/>
</dbReference>
<dbReference type="SUPFAM" id="SSF57610">
    <property type="entry name" value="Thyroglobulin type-1 domain"/>
    <property type="match status" value="23"/>
</dbReference>
<dbReference type="PROSITE" id="PS51465">
    <property type="entry name" value="KAZAL_2"/>
    <property type="match status" value="1"/>
</dbReference>
<dbReference type="SUPFAM" id="SSF48726">
    <property type="entry name" value="Immunoglobulin"/>
    <property type="match status" value="1"/>
</dbReference>
<evidence type="ECO:0000256" key="4">
    <source>
        <dbReference type="ARBA" id="ARBA00022525"/>
    </source>
</evidence>
<feature type="disulfide bond" evidence="12">
    <location>
        <begin position="1914"/>
        <end position="1933"/>
    </location>
</feature>
<feature type="domain" description="WAP" evidence="18">
    <location>
        <begin position="2048"/>
        <end position="2098"/>
    </location>
</feature>
<dbReference type="InterPro" id="IPR000716">
    <property type="entry name" value="Thyroglobulin_1"/>
</dbReference>
<dbReference type="InterPro" id="IPR003599">
    <property type="entry name" value="Ig_sub"/>
</dbReference>
<evidence type="ECO:0000259" key="15">
    <source>
        <dbReference type="PROSITE" id="PS50279"/>
    </source>
</evidence>
<feature type="domain" description="BPTI/Kunitz inhibitor" evidence="15">
    <location>
        <begin position="396"/>
        <end position="446"/>
    </location>
</feature>
<feature type="disulfide bond" evidence="12">
    <location>
        <begin position="2353"/>
        <end position="2360"/>
    </location>
</feature>
<evidence type="ECO:0000256" key="1">
    <source>
        <dbReference type="ARBA" id="ARBA00004498"/>
    </source>
</evidence>
<feature type="domain" description="Thyroglobulin type-1" evidence="17">
    <location>
        <begin position="527"/>
        <end position="598"/>
    </location>
</feature>
<feature type="domain" description="BPTI/Kunitz inhibitor" evidence="15">
    <location>
        <begin position="2460"/>
        <end position="2510"/>
    </location>
</feature>
<dbReference type="InterPro" id="IPR007110">
    <property type="entry name" value="Ig-like_dom"/>
</dbReference>
<evidence type="ECO:0000256" key="12">
    <source>
        <dbReference type="PROSITE-ProRule" id="PRU00500"/>
    </source>
</evidence>
<protein>
    <submittedName>
        <fullName evidence="20">Uncharacterized protein</fullName>
    </submittedName>
</protein>
<dbReference type="CDD" id="cd01450">
    <property type="entry name" value="vWFA_subfamily_ECM"/>
    <property type="match status" value="1"/>
</dbReference>
<dbReference type="SMART" id="SM00131">
    <property type="entry name" value="KU"/>
    <property type="match status" value="4"/>
</dbReference>
<keyword evidence="4" id="KW-0964">Secreted</keyword>
<gene>
    <name evidence="20" type="ORF">pdam_00011688</name>
</gene>
<dbReference type="InterPro" id="IPR002035">
    <property type="entry name" value="VWF_A"/>
</dbReference>
<organism evidence="20 21">
    <name type="scientific">Pocillopora damicornis</name>
    <name type="common">Cauliflower coral</name>
    <name type="synonym">Millepora damicornis</name>
    <dbReference type="NCBI Taxonomy" id="46731"/>
    <lineage>
        <taxon>Eukaryota</taxon>
        <taxon>Metazoa</taxon>
        <taxon>Cnidaria</taxon>
        <taxon>Anthozoa</taxon>
        <taxon>Hexacorallia</taxon>
        <taxon>Scleractinia</taxon>
        <taxon>Astrocoeniina</taxon>
        <taxon>Pocilloporidae</taxon>
        <taxon>Pocillopora</taxon>
    </lineage>
</organism>
<dbReference type="Proteomes" id="UP000275408">
    <property type="component" value="Unassembled WGS sequence"/>
</dbReference>
<feature type="disulfide bond" evidence="12">
    <location>
        <begin position="700"/>
        <end position="707"/>
    </location>
</feature>
<evidence type="ECO:0000259" key="14">
    <source>
        <dbReference type="PROSITE" id="PS50234"/>
    </source>
</evidence>
<feature type="domain" description="Thyroglobulin type-1" evidence="17">
    <location>
        <begin position="1224"/>
        <end position="1287"/>
    </location>
</feature>
<dbReference type="FunFam" id="4.10.410.10:FF:000020">
    <property type="entry name" value="Collagen, type VI, alpha 3"/>
    <property type="match status" value="3"/>
</dbReference>
<dbReference type="PROSITE" id="PS51390">
    <property type="entry name" value="WAP"/>
    <property type="match status" value="1"/>
</dbReference>
<feature type="disulfide bond" evidence="12">
    <location>
        <begin position="2143"/>
        <end position="2150"/>
    </location>
</feature>
<evidence type="ECO:0000259" key="17">
    <source>
        <dbReference type="PROSITE" id="PS51162"/>
    </source>
</evidence>
<feature type="domain" description="Thyroglobulin type-1" evidence="17">
    <location>
        <begin position="943"/>
        <end position="1005"/>
    </location>
</feature>
<dbReference type="PANTHER" id="PTHR12352">
    <property type="entry name" value="SECRETED MODULAR CALCIUM-BINDING PROTEIN"/>
    <property type="match status" value="1"/>
</dbReference>
<dbReference type="InterPro" id="IPR020901">
    <property type="entry name" value="Prtase_inh_Kunz-CS"/>
</dbReference>
<dbReference type="OrthoDB" id="406800at2759"/>
<feature type="domain" description="BPTI/Kunitz inhibitor" evidence="15">
    <location>
        <begin position="338"/>
        <end position="388"/>
    </location>
</feature>
<keyword evidence="8" id="KW-0722">Serine protease inhibitor</keyword>
<dbReference type="InterPro" id="IPR008197">
    <property type="entry name" value="WAP_dom"/>
</dbReference>
<dbReference type="GO" id="GO:0004867">
    <property type="term" value="F:serine-type endopeptidase inhibitor activity"/>
    <property type="evidence" value="ECO:0007669"/>
    <property type="project" value="UniProtKB-KW"/>
</dbReference>
<feature type="domain" description="Thyroglobulin type-1" evidence="17">
    <location>
        <begin position="2316"/>
        <end position="2381"/>
    </location>
</feature>
<evidence type="ECO:0000256" key="9">
    <source>
        <dbReference type="ARBA" id="ARBA00023119"/>
    </source>
</evidence>
<dbReference type="InterPro" id="IPR002223">
    <property type="entry name" value="Kunitz_BPTI"/>
</dbReference>
<feature type="disulfide bond" evidence="12">
    <location>
        <begin position="560"/>
        <end position="567"/>
    </location>
</feature>
<dbReference type="CDD" id="cd00109">
    <property type="entry name" value="Kunitz-type"/>
    <property type="match status" value="4"/>
</dbReference>
<evidence type="ECO:0000256" key="8">
    <source>
        <dbReference type="ARBA" id="ARBA00022900"/>
    </source>
</evidence>
<feature type="domain" description="Kazal-like" evidence="19">
    <location>
        <begin position="175"/>
        <end position="232"/>
    </location>
</feature>
<feature type="domain" description="Thyroglobulin type-1" evidence="17">
    <location>
        <begin position="2177"/>
        <end position="2242"/>
    </location>
</feature>
<reference evidence="20 21" key="1">
    <citation type="journal article" date="2018" name="Sci. Rep.">
        <title>Comparative analysis of the Pocillopora damicornis genome highlights role of immune system in coral evolution.</title>
        <authorList>
            <person name="Cunning R."/>
            <person name="Bay R.A."/>
            <person name="Gillette P."/>
            <person name="Baker A.C."/>
            <person name="Traylor-Knowles N."/>
        </authorList>
    </citation>
    <scope>NUCLEOTIDE SEQUENCE [LARGE SCALE GENOMIC DNA]</scope>
    <source>
        <strain evidence="20">RSMAS</strain>
        <tissue evidence="20">Whole animal</tissue>
    </source>
</reference>
<feature type="domain" description="Thyroglobulin type-1" evidence="17">
    <location>
        <begin position="1158"/>
        <end position="1217"/>
    </location>
</feature>
<feature type="disulfide bond" evidence="12">
    <location>
        <begin position="2547"/>
        <end position="2554"/>
    </location>
</feature>
<proteinExistence type="inferred from homology"/>
<feature type="domain" description="Thyroglobulin type-1" evidence="17">
    <location>
        <begin position="807"/>
        <end position="867"/>
    </location>
</feature>
<feature type="domain" description="Thyroglobulin type-1" evidence="17">
    <location>
        <begin position="873"/>
        <end position="936"/>
    </location>
</feature>
<dbReference type="PRINTS" id="PR00759">
    <property type="entry name" value="BASICPTASE"/>
</dbReference>
<dbReference type="CDD" id="cd00191">
    <property type="entry name" value="TY"/>
    <property type="match status" value="22"/>
</dbReference>
<dbReference type="PANTHER" id="PTHR12352:SF3">
    <property type="entry name" value="NIDOGEN-2"/>
    <property type="match status" value="1"/>
</dbReference>
<feature type="disulfide bond" evidence="12">
    <location>
        <begin position="839"/>
        <end position="846"/>
    </location>
</feature>
<dbReference type="SUPFAM" id="SSF57362">
    <property type="entry name" value="BPTI-like"/>
    <property type="match status" value="3"/>
</dbReference>
<feature type="domain" description="Thyroglobulin type-1" evidence="17">
    <location>
        <begin position="603"/>
        <end position="659"/>
    </location>
</feature>
<feature type="domain" description="Thyroglobulin type-1" evidence="17">
    <location>
        <begin position="1012"/>
        <end position="1075"/>
    </location>
</feature>
<keyword evidence="10 12" id="KW-1015">Disulfide bond</keyword>
<feature type="disulfide bond" evidence="12">
    <location>
        <begin position="2018"/>
        <end position="2025"/>
    </location>
</feature>
<evidence type="ECO:0000256" key="2">
    <source>
        <dbReference type="ARBA" id="ARBA00004532"/>
    </source>
</evidence>
<feature type="disulfide bond" evidence="12">
    <location>
        <begin position="1329"/>
        <end position="1336"/>
    </location>
</feature>
<dbReference type="PROSITE" id="PS00484">
    <property type="entry name" value="THYROGLOBULIN_1_1"/>
    <property type="match status" value="10"/>
</dbReference>
<comment type="caution">
    <text evidence="12">Lacks conserved residue(s) required for the propagation of feature annotation.</text>
</comment>
<evidence type="ECO:0000256" key="7">
    <source>
        <dbReference type="ARBA" id="ARBA00022737"/>
    </source>
</evidence>
<dbReference type="Gene3D" id="2.60.40.10">
    <property type="entry name" value="Immunoglobulins"/>
    <property type="match status" value="1"/>
</dbReference>
<dbReference type="InterPro" id="IPR036465">
    <property type="entry name" value="vWFA_dom_sf"/>
</dbReference>
<name>A0A3M6URL6_POCDA</name>
<dbReference type="InterPro" id="IPR036880">
    <property type="entry name" value="Kunitz_BPTI_sf"/>
</dbReference>
<dbReference type="PROSITE" id="PS00280">
    <property type="entry name" value="BPTI_KUNITZ_1"/>
    <property type="match status" value="3"/>
</dbReference>
<evidence type="ECO:0000256" key="11">
    <source>
        <dbReference type="ARBA" id="ARBA00023331"/>
    </source>
</evidence>
<feature type="disulfide bond" evidence="12">
    <location>
        <begin position="1118"/>
        <end position="1125"/>
    </location>
</feature>
<dbReference type="InterPro" id="IPR036857">
    <property type="entry name" value="Thyroglobulin_1_sf"/>
</dbReference>
<keyword evidence="7" id="KW-0677">Repeat</keyword>